<name>A0A0F8ZGU9_9ZZZZ</name>
<dbReference type="EMBL" id="LAZR01047942">
    <property type="protein sequence ID" value="KKK93047.1"/>
    <property type="molecule type" value="Genomic_DNA"/>
</dbReference>
<evidence type="ECO:0000313" key="1">
    <source>
        <dbReference type="EMBL" id="KKK93047.1"/>
    </source>
</evidence>
<comment type="caution">
    <text evidence="1">The sequence shown here is derived from an EMBL/GenBank/DDBJ whole genome shotgun (WGS) entry which is preliminary data.</text>
</comment>
<sequence>MEGMHPFKESGRRYEIEKIQEWHKEVLRWAVLGYRPGEIAKMTGYTKEHISNIFNSTIFIDQLHILQAARDEDSISVARRITELAPIAVERIREIISNPIHMEVDGEMKVDDRIEPSLKAKVSQDILDRAGHRAIDKGVIVHLTKKEMEDMKKDAIKAGIDEGYVVDAVVVEEGETEEIKDEHLQETAD</sequence>
<protein>
    <submittedName>
        <fullName evidence="1">Uncharacterized protein</fullName>
    </submittedName>
</protein>
<organism evidence="1">
    <name type="scientific">marine sediment metagenome</name>
    <dbReference type="NCBI Taxonomy" id="412755"/>
    <lineage>
        <taxon>unclassified sequences</taxon>
        <taxon>metagenomes</taxon>
        <taxon>ecological metagenomes</taxon>
    </lineage>
</organism>
<gene>
    <name evidence="1" type="ORF">LCGC14_2696790</name>
</gene>
<accession>A0A0F8ZGU9</accession>
<proteinExistence type="predicted"/>
<dbReference type="AlphaFoldDB" id="A0A0F8ZGU9"/>
<reference evidence="1" key="1">
    <citation type="journal article" date="2015" name="Nature">
        <title>Complex archaea that bridge the gap between prokaryotes and eukaryotes.</title>
        <authorList>
            <person name="Spang A."/>
            <person name="Saw J.H."/>
            <person name="Jorgensen S.L."/>
            <person name="Zaremba-Niedzwiedzka K."/>
            <person name="Martijn J."/>
            <person name="Lind A.E."/>
            <person name="van Eijk R."/>
            <person name="Schleper C."/>
            <person name="Guy L."/>
            <person name="Ettema T.J."/>
        </authorList>
    </citation>
    <scope>NUCLEOTIDE SEQUENCE</scope>
</reference>